<dbReference type="SUPFAM" id="SSF51338">
    <property type="entry name" value="Composite domain of metallo-dependent hydrolases"/>
    <property type="match status" value="1"/>
</dbReference>
<keyword evidence="3" id="KW-1185">Reference proteome</keyword>
<protein>
    <submittedName>
        <fullName evidence="2">Amidohydrolase</fullName>
    </submittedName>
</protein>
<comment type="caution">
    <text evidence="2">The sequence shown here is derived from an EMBL/GenBank/DDBJ whole genome shotgun (WGS) entry which is preliminary data.</text>
</comment>
<sequence length="582" mass="63399">MPFSAFDGFNRRHFLAATGAFTGMGASAFSVGDAMSQARQQTTVFSGGMIRTIDDAMPVAEALAVRGDRILAVGSLDDVRGAAGRGARMVNLEGRTLLPGFFDPHGHVSMVGLQARYANLLPAPDGEGNDIPALQRVTRAWMDRHADLVRDTGLVIGFGYDDSQLKEQRHPTRDELDAISTDVPILFLHQSGHMGSANSAALAAAGISASSPDPDNGVFRRRDGSSEPNGVMEETALFAVMGALFTRLSLEANRQMLVEGARYYARFGYTTAQDGRSSTDTCNMIAGLAAEGALPIDILSFPDILTSTDVMATPLFRRHYEGRYRIGGVKLTLDGSPQAKTAWLSQPYFIPPEGQPDSYRGYPAVSEQKALEMVDLAFANNWQIEVHANGDAAIDLLIGAVREATRKHGKADRRPVLIHGQTTREDQLDELKTLGIVPSLFPMHTFYWGDWHRDSVLGPRRAEFISPCMSAVRRGMRFTTHHDAPVANPDAMRVLSATVTRRTRSGDILGPDERVPVEIALKAMTLWAAWQHYEDDRKGSLVAGKLADMTLLEDDPVTIDPDRIAGIKVSEVYKEGGKVAFS</sequence>
<dbReference type="RefSeq" id="WP_167175670.1">
    <property type="nucleotide sequence ID" value="NZ_BAAAEJ010000003.1"/>
</dbReference>
<feature type="domain" description="Amidohydrolase 3" evidence="1">
    <location>
        <begin position="89"/>
        <end position="576"/>
    </location>
</feature>
<dbReference type="InterPro" id="IPR013108">
    <property type="entry name" value="Amidohydro_3"/>
</dbReference>
<dbReference type="Gene3D" id="3.20.20.140">
    <property type="entry name" value="Metal-dependent hydrolases"/>
    <property type="match status" value="1"/>
</dbReference>
<evidence type="ECO:0000313" key="3">
    <source>
        <dbReference type="Proteomes" id="UP001500791"/>
    </source>
</evidence>
<dbReference type="PANTHER" id="PTHR22642:SF2">
    <property type="entry name" value="PROTEIN LONG AFTER FAR-RED 3"/>
    <property type="match status" value="1"/>
</dbReference>
<name>A0ABP3HUH4_9CAUL</name>
<dbReference type="CDD" id="cd01300">
    <property type="entry name" value="YtcJ_like"/>
    <property type="match status" value="1"/>
</dbReference>
<dbReference type="InterPro" id="IPR033932">
    <property type="entry name" value="YtcJ-like"/>
</dbReference>
<dbReference type="InterPro" id="IPR006311">
    <property type="entry name" value="TAT_signal"/>
</dbReference>
<organism evidence="2 3">
    <name type="scientific">Brevundimonas terrae</name>
    <dbReference type="NCBI Taxonomy" id="363631"/>
    <lineage>
        <taxon>Bacteria</taxon>
        <taxon>Pseudomonadati</taxon>
        <taxon>Pseudomonadota</taxon>
        <taxon>Alphaproteobacteria</taxon>
        <taxon>Caulobacterales</taxon>
        <taxon>Caulobacteraceae</taxon>
        <taxon>Brevundimonas</taxon>
    </lineage>
</organism>
<accession>A0ABP3HUH4</accession>
<dbReference type="EMBL" id="BAAAEJ010000003">
    <property type="protein sequence ID" value="GAA0381054.1"/>
    <property type="molecule type" value="Genomic_DNA"/>
</dbReference>
<dbReference type="Gene3D" id="2.30.40.10">
    <property type="entry name" value="Urease, subunit C, domain 1"/>
    <property type="match status" value="1"/>
</dbReference>
<dbReference type="InterPro" id="IPR032466">
    <property type="entry name" value="Metal_Hydrolase"/>
</dbReference>
<evidence type="ECO:0000259" key="1">
    <source>
        <dbReference type="Pfam" id="PF07969"/>
    </source>
</evidence>
<dbReference type="InterPro" id="IPR011059">
    <property type="entry name" value="Metal-dep_hydrolase_composite"/>
</dbReference>
<dbReference type="Pfam" id="PF07969">
    <property type="entry name" value="Amidohydro_3"/>
    <property type="match status" value="1"/>
</dbReference>
<evidence type="ECO:0000313" key="2">
    <source>
        <dbReference type="EMBL" id="GAA0381054.1"/>
    </source>
</evidence>
<dbReference type="Gene3D" id="3.10.310.70">
    <property type="match status" value="1"/>
</dbReference>
<proteinExistence type="predicted"/>
<dbReference type="SUPFAM" id="SSF51556">
    <property type="entry name" value="Metallo-dependent hydrolases"/>
    <property type="match status" value="1"/>
</dbReference>
<gene>
    <name evidence="2" type="ORF">GCM10009093_05050</name>
</gene>
<dbReference type="PANTHER" id="PTHR22642">
    <property type="entry name" value="IMIDAZOLONEPROPIONASE"/>
    <property type="match status" value="1"/>
</dbReference>
<dbReference type="PROSITE" id="PS51318">
    <property type="entry name" value="TAT"/>
    <property type="match status" value="1"/>
</dbReference>
<dbReference type="Proteomes" id="UP001500791">
    <property type="component" value="Unassembled WGS sequence"/>
</dbReference>
<reference evidence="3" key="1">
    <citation type="journal article" date="2019" name="Int. J. Syst. Evol. Microbiol.">
        <title>The Global Catalogue of Microorganisms (GCM) 10K type strain sequencing project: providing services to taxonomists for standard genome sequencing and annotation.</title>
        <authorList>
            <consortium name="The Broad Institute Genomics Platform"/>
            <consortium name="The Broad Institute Genome Sequencing Center for Infectious Disease"/>
            <person name="Wu L."/>
            <person name="Ma J."/>
        </authorList>
    </citation>
    <scope>NUCLEOTIDE SEQUENCE [LARGE SCALE GENOMIC DNA]</scope>
    <source>
        <strain evidence="3">JCM 13476</strain>
    </source>
</reference>